<dbReference type="Proteomes" id="UP000604001">
    <property type="component" value="Unassembled WGS sequence"/>
</dbReference>
<evidence type="ECO:0000256" key="1">
    <source>
        <dbReference type="ARBA" id="ARBA00000085"/>
    </source>
</evidence>
<proteinExistence type="predicted"/>
<dbReference type="Gene3D" id="3.30.565.10">
    <property type="entry name" value="Histidine kinase-like ATPase, C-terminal domain"/>
    <property type="match status" value="1"/>
</dbReference>
<name>A0ABR6U8I2_9ACTN</name>
<gene>
    <name evidence="10" type="ORF">H7344_10680</name>
</gene>
<organism evidence="10 11">
    <name type="scientific">Nocardioides deserti</name>
    <dbReference type="NCBI Taxonomy" id="1588644"/>
    <lineage>
        <taxon>Bacteria</taxon>
        <taxon>Bacillati</taxon>
        <taxon>Actinomycetota</taxon>
        <taxon>Actinomycetes</taxon>
        <taxon>Propionibacteriales</taxon>
        <taxon>Nocardioidaceae</taxon>
        <taxon>Nocardioides</taxon>
    </lineage>
</organism>
<keyword evidence="3" id="KW-0597">Phosphoprotein</keyword>
<dbReference type="EC" id="2.7.13.3" evidence="2"/>
<dbReference type="InterPro" id="IPR004358">
    <property type="entry name" value="Sig_transdc_His_kin-like_C"/>
</dbReference>
<comment type="catalytic activity">
    <reaction evidence="1">
        <text>ATP + protein L-histidine = ADP + protein N-phospho-L-histidine.</text>
        <dbReference type="EC" id="2.7.13.3"/>
    </reaction>
</comment>
<keyword evidence="7" id="KW-0067">ATP-binding</keyword>
<evidence type="ECO:0000256" key="8">
    <source>
        <dbReference type="ARBA" id="ARBA00023012"/>
    </source>
</evidence>
<evidence type="ECO:0000256" key="5">
    <source>
        <dbReference type="ARBA" id="ARBA00022741"/>
    </source>
</evidence>
<dbReference type="InterPro" id="IPR022066">
    <property type="entry name" value="PdtaS_GAF"/>
</dbReference>
<reference evidence="10 11" key="1">
    <citation type="submission" date="2020-08" db="EMBL/GenBank/DDBJ databases">
        <title>novel species in genus Nocardioides.</title>
        <authorList>
            <person name="Zhang G."/>
        </authorList>
    </citation>
    <scope>NUCLEOTIDE SEQUENCE [LARGE SCALE GENOMIC DNA]</scope>
    <source>
        <strain evidence="10 11">SC8A-24</strain>
    </source>
</reference>
<dbReference type="Gene3D" id="3.30.450.280">
    <property type="entry name" value="GAF domain"/>
    <property type="match status" value="1"/>
</dbReference>
<evidence type="ECO:0000256" key="2">
    <source>
        <dbReference type="ARBA" id="ARBA00012438"/>
    </source>
</evidence>
<dbReference type="InterPro" id="IPR003594">
    <property type="entry name" value="HATPase_dom"/>
</dbReference>
<dbReference type="InterPro" id="IPR038424">
    <property type="entry name" value="H_kinase_PdtaS_GAF_sf"/>
</dbReference>
<keyword evidence="8" id="KW-0902">Two-component regulatory system</keyword>
<dbReference type="EMBL" id="JACMYC010000005">
    <property type="protein sequence ID" value="MBC2960757.1"/>
    <property type="molecule type" value="Genomic_DNA"/>
</dbReference>
<accession>A0ABR6U8I2</accession>
<keyword evidence="4" id="KW-0808">Transferase</keyword>
<dbReference type="PRINTS" id="PR00344">
    <property type="entry name" value="BCTRLSENSOR"/>
</dbReference>
<feature type="domain" description="Histidine kinase" evidence="9">
    <location>
        <begin position="294"/>
        <end position="507"/>
    </location>
</feature>
<dbReference type="PROSITE" id="PS50109">
    <property type="entry name" value="HIS_KIN"/>
    <property type="match status" value="1"/>
</dbReference>
<comment type="caution">
    <text evidence="10">The sequence shown here is derived from an EMBL/GenBank/DDBJ whole genome shotgun (WGS) entry which is preliminary data.</text>
</comment>
<dbReference type="SMART" id="SM00387">
    <property type="entry name" value="HATPase_c"/>
    <property type="match status" value="1"/>
</dbReference>
<evidence type="ECO:0000256" key="7">
    <source>
        <dbReference type="ARBA" id="ARBA00022840"/>
    </source>
</evidence>
<sequence>MPTLADLVRSHTDLSAEDVAWLQLLQADWQIIADLSFADLVLWLPDRAGAGFWAAGQMRPTTGPTAYVDDVVGTFVPAGRRPLLDAAYAEGRLVREGDPEWRDDVPVRVETIPVRRAGRVIAVVARNTNLLGVRTPSRLELSYLQTAADLTQMIAHGRFPAPGQRSDHADSPRVGDGFLRVDALGRVAYASPNALSVYRRLGLSGDLAGLSLADLTRELVPPRRRPDEETLSAVLGGRAHRDTEIGTDTVSLIVRSIPLRPQGTRIGALVLVRDVTDLRRRDRELVTKDATIREIHHRVKNNLQTVAALLRLQARRIDSEAAKMALEEAVRRVGSIAIVHETLSQAGEENVDFDEIADRLSSMVIEVSAVAGRVRVLRDGEFGALPSESATALAMVLTEVLQNAVEHGYEVDRDAEPVVPEDLSRLGEADGDGGTIRLTVRRNDGRLRITVDDDGRGLPEDFDLDGSTNLGLSIVRTLVESELGGRLELGAVPGACGTRAAVDVPLV</sequence>
<dbReference type="PANTHER" id="PTHR41523:SF8">
    <property type="entry name" value="ETHYLENE RESPONSE SENSOR PROTEIN"/>
    <property type="match status" value="1"/>
</dbReference>
<dbReference type="GO" id="GO:0016301">
    <property type="term" value="F:kinase activity"/>
    <property type="evidence" value="ECO:0007669"/>
    <property type="project" value="UniProtKB-KW"/>
</dbReference>
<dbReference type="Pfam" id="PF07568">
    <property type="entry name" value="HisKA_2"/>
    <property type="match status" value="1"/>
</dbReference>
<dbReference type="InterPro" id="IPR005467">
    <property type="entry name" value="His_kinase_dom"/>
</dbReference>
<dbReference type="Gene3D" id="3.30.450.20">
    <property type="entry name" value="PAS domain"/>
    <property type="match status" value="1"/>
</dbReference>
<dbReference type="Pfam" id="PF12282">
    <property type="entry name" value="GAF_PdtaS"/>
    <property type="match status" value="1"/>
</dbReference>
<keyword evidence="11" id="KW-1185">Reference proteome</keyword>
<protein>
    <recommendedName>
        <fullName evidence="2">histidine kinase</fullName>
        <ecNumber evidence="2">2.7.13.3</ecNumber>
    </recommendedName>
</protein>
<evidence type="ECO:0000256" key="3">
    <source>
        <dbReference type="ARBA" id="ARBA00022553"/>
    </source>
</evidence>
<evidence type="ECO:0000256" key="6">
    <source>
        <dbReference type="ARBA" id="ARBA00022777"/>
    </source>
</evidence>
<dbReference type="InterPro" id="IPR036890">
    <property type="entry name" value="HATPase_C_sf"/>
</dbReference>
<dbReference type="PANTHER" id="PTHR41523">
    <property type="entry name" value="TWO-COMPONENT SYSTEM SENSOR PROTEIN"/>
    <property type="match status" value="1"/>
</dbReference>
<dbReference type="InterPro" id="IPR011495">
    <property type="entry name" value="Sig_transdc_His_kin_sub2_dim/P"/>
</dbReference>
<dbReference type="RefSeq" id="WP_186346015.1">
    <property type="nucleotide sequence ID" value="NZ_BMMR01000005.1"/>
</dbReference>
<dbReference type="SUPFAM" id="SSF55874">
    <property type="entry name" value="ATPase domain of HSP90 chaperone/DNA topoisomerase II/histidine kinase"/>
    <property type="match status" value="1"/>
</dbReference>
<evidence type="ECO:0000256" key="4">
    <source>
        <dbReference type="ARBA" id="ARBA00022679"/>
    </source>
</evidence>
<dbReference type="InterPro" id="IPR013656">
    <property type="entry name" value="PAS_4"/>
</dbReference>
<evidence type="ECO:0000259" key="9">
    <source>
        <dbReference type="PROSITE" id="PS50109"/>
    </source>
</evidence>
<keyword evidence="5" id="KW-0547">Nucleotide-binding</keyword>
<evidence type="ECO:0000313" key="10">
    <source>
        <dbReference type="EMBL" id="MBC2960757.1"/>
    </source>
</evidence>
<dbReference type="CDD" id="cd00130">
    <property type="entry name" value="PAS"/>
    <property type="match status" value="1"/>
</dbReference>
<keyword evidence="6 10" id="KW-0418">Kinase</keyword>
<dbReference type="Pfam" id="PF08448">
    <property type="entry name" value="PAS_4"/>
    <property type="match status" value="1"/>
</dbReference>
<evidence type="ECO:0000313" key="11">
    <source>
        <dbReference type="Proteomes" id="UP000604001"/>
    </source>
</evidence>
<dbReference type="Pfam" id="PF02518">
    <property type="entry name" value="HATPase_c"/>
    <property type="match status" value="1"/>
</dbReference>
<dbReference type="InterPro" id="IPR000014">
    <property type="entry name" value="PAS"/>
</dbReference>